<evidence type="ECO:0000256" key="12">
    <source>
        <dbReference type="ARBA" id="ARBA00023012"/>
    </source>
</evidence>
<comment type="catalytic activity">
    <reaction evidence="1">
        <text>ATP + protein L-histidine = ADP + protein N-phospho-L-histidine.</text>
        <dbReference type="EC" id="2.7.13.3"/>
    </reaction>
</comment>
<comment type="subcellular location">
    <subcellularLocation>
        <location evidence="3">Cell membrane</location>
    </subcellularLocation>
    <subcellularLocation>
        <location evidence="2">Membrane</location>
        <topology evidence="2">Multi-pass membrane protein</topology>
    </subcellularLocation>
</comment>
<reference evidence="17" key="1">
    <citation type="submission" date="2016-10" db="EMBL/GenBank/DDBJ databases">
        <authorList>
            <person name="Varghese N."/>
            <person name="Submissions S."/>
        </authorList>
    </citation>
    <scope>NUCLEOTIDE SEQUENCE [LARGE SCALE GENOMIC DNA]</scope>
    <source>
        <strain evidence="17">CGMCC 1.10783</strain>
    </source>
</reference>
<gene>
    <name evidence="16" type="ORF">SAMN05216555_12019</name>
</gene>
<evidence type="ECO:0000256" key="4">
    <source>
        <dbReference type="ARBA" id="ARBA00012438"/>
    </source>
</evidence>
<dbReference type="Proteomes" id="UP000182130">
    <property type="component" value="Unassembled WGS sequence"/>
</dbReference>
<dbReference type="InterPro" id="IPR004358">
    <property type="entry name" value="Sig_transdc_His_kin-like_C"/>
</dbReference>
<evidence type="ECO:0000259" key="15">
    <source>
        <dbReference type="PROSITE" id="PS50109"/>
    </source>
</evidence>
<dbReference type="STRING" id="1045773.SAMN05216555_12019"/>
<feature type="transmembrane region" description="Helical" evidence="14">
    <location>
        <begin position="56"/>
        <end position="85"/>
    </location>
</feature>
<dbReference type="SUPFAM" id="SSF47384">
    <property type="entry name" value="Homodimeric domain of signal transducing histidine kinase"/>
    <property type="match status" value="1"/>
</dbReference>
<dbReference type="GO" id="GO:0005886">
    <property type="term" value="C:plasma membrane"/>
    <property type="evidence" value="ECO:0007669"/>
    <property type="project" value="UniProtKB-SubCell"/>
</dbReference>
<dbReference type="InterPro" id="IPR036890">
    <property type="entry name" value="HATPase_C_sf"/>
</dbReference>
<feature type="transmembrane region" description="Helical" evidence="14">
    <location>
        <begin position="105"/>
        <end position="125"/>
    </location>
</feature>
<evidence type="ECO:0000256" key="6">
    <source>
        <dbReference type="ARBA" id="ARBA00022679"/>
    </source>
</evidence>
<dbReference type="InterPro" id="IPR038318">
    <property type="entry name" value="KdpD_sf"/>
</dbReference>
<evidence type="ECO:0000256" key="10">
    <source>
        <dbReference type="ARBA" id="ARBA00022840"/>
    </source>
</evidence>
<dbReference type="InterPro" id="IPR036097">
    <property type="entry name" value="HisK_dim/P_sf"/>
</dbReference>
<evidence type="ECO:0000256" key="11">
    <source>
        <dbReference type="ARBA" id="ARBA00022989"/>
    </source>
</evidence>
<dbReference type="GO" id="GO:0000155">
    <property type="term" value="F:phosphorelay sensor kinase activity"/>
    <property type="evidence" value="ECO:0007669"/>
    <property type="project" value="InterPro"/>
</dbReference>
<dbReference type="Pfam" id="PF13493">
    <property type="entry name" value="DUF4118"/>
    <property type="match status" value="1"/>
</dbReference>
<keyword evidence="10" id="KW-0067">ATP-binding</keyword>
<dbReference type="SMART" id="SM00387">
    <property type="entry name" value="HATPase_c"/>
    <property type="match status" value="1"/>
</dbReference>
<accession>A0A1G8XPG4</accession>
<proteinExistence type="predicted"/>
<dbReference type="SMART" id="SM00388">
    <property type="entry name" value="HisKA"/>
    <property type="match status" value="1"/>
</dbReference>
<dbReference type="InterPro" id="IPR003594">
    <property type="entry name" value="HATPase_dom"/>
</dbReference>
<keyword evidence="8" id="KW-0547">Nucleotide-binding</keyword>
<organism evidence="16 17">
    <name type="scientific">Arthrobacter cupressi</name>
    <dbReference type="NCBI Taxonomy" id="1045773"/>
    <lineage>
        <taxon>Bacteria</taxon>
        <taxon>Bacillati</taxon>
        <taxon>Actinomycetota</taxon>
        <taxon>Actinomycetes</taxon>
        <taxon>Micrococcales</taxon>
        <taxon>Micrococcaceae</taxon>
        <taxon>Arthrobacter</taxon>
    </lineage>
</organism>
<dbReference type="GO" id="GO:0005524">
    <property type="term" value="F:ATP binding"/>
    <property type="evidence" value="ECO:0007669"/>
    <property type="project" value="UniProtKB-KW"/>
</dbReference>
<dbReference type="Pfam" id="PF02518">
    <property type="entry name" value="HATPase_c"/>
    <property type="match status" value="1"/>
</dbReference>
<evidence type="ECO:0000313" key="17">
    <source>
        <dbReference type="Proteomes" id="UP000182130"/>
    </source>
</evidence>
<dbReference type="PANTHER" id="PTHR45569">
    <property type="entry name" value="SENSOR PROTEIN KDPD"/>
    <property type="match status" value="1"/>
</dbReference>
<name>A0A1G8XPG4_9MICC</name>
<evidence type="ECO:0000256" key="2">
    <source>
        <dbReference type="ARBA" id="ARBA00004141"/>
    </source>
</evidence>
<keyword evidence="13 14" id="KW-0472">Membrane</keyword>
<evidence type="ECO:0000256" key="7">
    <source>
        <dbReference type="ARBA" id="ARBA00022692"/>
    </source>
</evidence>
<evidence type="ECO:0000256" key="3">
    <source>
        <dbReference type="ARBA" id="ARBA00004236"/>
    </source>
</evidence>
<evidence type="ECO:0000256" key="13">
    <source>
        <dbReference type="ARBA" id="ARBA00023136"/>
    </source>
</evidence>
<keyword evidence="9 16" id="KW-0418">Kinase</keyword>
<evidence type="ECO:0000256" key="9">
    <source>
        <dbReference type="ARBA" id="ARBA00022777"/>
    </source>
</evidence>
<keyword evidence="12" id="KW-0902">Two-component regulatory system</keyword>
<dbReference type="SUPFAM" id="SSF55874">
    <property type="entry name" value="ATPase domain of HSP90 chaperone/DNA topoisomerase II/histidine kinase"/>
    <property type="match status" value="1"/>
</dbReference>
<dbReference type="CDD" id="cd00082">
    <property type="entry name" value="HisKA"/>
    <property type="match status" value="1"/>
</dbReference>
<dbReference type="Pfam" id="PF00512">
    <property type="entry name" value="HisKA"/>
    <property type="match status" value="1"/>
</dbReference>
<dbReference type="PRINTS" id="PR00344">
    <property type="entry name" value="BCTRLSENSOR"/>
</dbReference>
<feature type="transmembrane region" description="Helical" evidence="14">
    <location>
        <begin position="26"/>
        <end position="49"/>
    </location>
</feature>
<keyword evidence="6" id="KW-0808">Transferase</keyword>
<evidence type="ECO:0000256" key="8">
    <source>
        <dbReference type="ARBA" id="ARBA00022741"/>
    </source>
</evidence>
<keyword evidence="7 14" id="KW-0812">Transmembrane</keyword>
<dbReference type="Gene3D" id="1.10.287.130">
    <property type="match status" value="1"/>
</dbReference>
<dbReference type="InterPro" id="IPR003661">
    <property type="entry name" value="HisK_dim/P_dom"/>
</dbReference>
<keyword evidence="17" id="KW-1185">Reference proteome</keyword>
<dbReference type="InterPro" id="IPR005467">
    <property type="entry name" value="His_kinase_dom"/>
</dbReference>
<evidence type="ECO:0000256" key="14">
    <source>
        <dbReference type="SAM" id="Phobius"/>
    </source>
</evidence>
<dbReference type="InterPro" id="IPR025201">
    <property type="entry name" value="KdpD_TM"/>
</dbReference>
<evidence type="ECO:0000256" key="1">
    <source>
        <dbReference type="ARBA" id="ARBA00000085"/>
    </source>
</evidence>
<dbReference type="EMBL" id="FNEI01000020">
    <property type="protein sequence ID" value="SDJ92438.1"/>
    <property type="molecule type" value="Genomic_DNA"/>
</dbReference>
<dbReference type="AlphaFoldDB" id="A0A1G8XPG4"/>
<keyword evidence="5" id="KW-0597">Phosphoprotein</keyword>
<dbReference type="PANTHER" id="PTHR45569:SF1">
    <property type="entry name" value="SENSOR PROTEIN KDPD"/>
    <property type="match status" value="1"/>
</dbReference>
<dbReference type="EC" id="2.7.13.3" evidence="4"/>
<dbReference type="Gene3D" id="3.30.565.10">
    <property type="entry name" value="Histidine kinase-like ATPase, C-terminal domain"/>
    <property type="match status" value="1"/>
</dbReference>
<dbReference type="PROSITE" id="PS50109">
    <property type="entry name" value="HIS_KIN"/>
    <property type="match status" value="1"/>
</dbReference>
<feature type="domain" description="Histidine kinase" evidence="15">
    <location>
        <begin position="280"/>
        <end position="500"/>
    </location>
</feature>
<evidence type="ECO:0000313" key="16">
    <source>
        <dbReference type="EMBL" id="SDJ92438.1"/>
    </source>
</evidence>
<dbReference type="Gene3D" id="1.20.120.620">
    <property type="entry name" value="Backbone structure of the membrane domain of e. Coli histidine kinase receptor kdpd"/>
    <property type="match status" value="1"/>
</dbReference>
<sequence length="504" mass="52658">MNGTGAGKGTALPGRPGVPGIGRGRVLAGLALAVLLPPAVELLVTAVGYRNFAMIMLLHLAVAVAVAAVGGLWPAVVAAVLGSSLLNYFSAEPVGSFSIADPSTLFILVVFLAVACGVGLAVGLATRRAQEAAHAGAEALALNELALRILRSDGSLESFLDKIRAKLGMEAVTLLEAGPPDGPVRTPATARRAEPRWHVLASSGPQPPLGHAAADHAAVVDAHYTLLLRGGPLSGQHKRMLAAFGAYVVAVRERQQLVQSRQDNLRLTEGNTMRTSILRAVSHDLRTPLAGIKLAVSSLRQEEISFSPEDERELLATIEDYADRLDHLVDNLLDMSRITADAVTPHLRGLAWEQVLPDALRGVPEDRIRNELAPNLPAVEADAGMLERVVANLVENAVKYAPGSDVVLRSRTAGVAVGGRPGSELRVVDHGGGVPPSDILALFLPFQRLDDAGSAREGRSGIGLGLAVAKGFTEAMGGTLTAEPTPGGGLTMVVTLPLWEGEQL</sequence>
<keyword evidence="11 14" id="KW-1133">Transmembrane helix</keyword>
<evidence type="ECO:0000256" key="5">
    <source>
        <dbReference type="ARBA" id="ARBA00022553"/>
    </source>
</evidence>
<dbReference type="InterPro" id="IPR052023">
    <property type="entry name" value="Histidine_kinase_KdpD"/>
</dbReference>
<protein>
    <recommendedName>
        <fullName evidence="4">histidine kinase</fullName>
        <ecNumber evidence="4">2.7.13.3</ecNumber>
    </recommendedName>
</protein>